<keyword evidence="3" id="KW-1185">Reference proteome</keyword>
<comment type="caution">
    <text evidence="2">The sequence shown here is derived from an EMBL/GenBank/DDBJ whole genome shotgun (WGS) entry which is preliminary data.</text>
</comment>
<accession>A0A923E324</accession>
<evidence type="ECO:0000256" key="1">
    <source>
        <dbReference type="SAM" id="MobiDB-lite"/>
    </source>
</evidence>
<reference evidence="2" key="1">
    <citation type="submission" date="2020-08" db="EMBL/GenBank/DDBJ databases">
        <title>Sequencing the genomes of 1000 actinobacteria strains.</title>
        <authorList>
            <person name="Klenk H.-P."/>
        </authorList>
    </citation>
    <scope>NUCLEOTIDE SEQUENCE</scope>
    <source>
        <strain evidence="2">DSM 10695</strain>
    </source>
</reference>
<evidence type="ECO:0008006" key="4">
    <source>
        <dbReference type="Google" id="ProtNLM"/>
    </source>
</evidence>
<dbReference type="EMBL" id="JACHMK010000001">
    <property type="protein sequence ID" value="MBB6333645.1"/>
    <property type="molecule type" value="Genomic_DNA"/>
</dbReference>
<name>A0A923E324_9ACTO</name>
<organism evidence="2 3">
    <name type="scientific">Schaalia hyovaginalis</name>
    <dbReference type="NCBI Taxonomy" id="29316"/>
    <lineage>
        <taxon>Bacteria</taxon>
        <taxon>Bacillati</taxon>
        <taxon>Actinomycetota</taxon>
        <taxon>Actinomycetes</taxon>
        <taxon>Actinomycetales</taxon>
        <taxon>Actinomycetaceae</taxon>
        <taxon>Schaalia</taxon>
    </lineage>
</organism>
<evidence type="ECO:0000313" key="2">
    <source>
        <dbReference type="EMBL" id="MBB6333645.1"/>
    </source>
</evidence>
<feature type="region of interest" description="Disordered" evidence="1">
    <location>
        <begin position="1"/>
        <end position="68"/>
    </location>
</feature>
<proteinExistence type="predicted"/>
<dbReference type="Proteomes" id="UP000617426">
    <property type="component" value="Unassembled WGS sequence"/>
</dbReference>
<protein>
    <recommendedName>
        <fullName evidence="4">DUF4355 domain-containing protein</fullName>
    </recommendedName>
</protein>
<dbReference type="AlphaFoldDB" id="A0A923E324"/>
<feature type="compositionally biased region" description="Basic and acidic residues" evidence="1">
    <location>
        <begin position="47"/>
        <end position="68"/>
    </location>
</feature>
<gene>
    <name evidence="2" type="ORF">HD592_000210</name>
</gene>
<dbReference type="RefSeq" id="WP_184451336.1">
    <property type="nucleotide sequence ID" value="NZ_JACHMK010000001.1"/>
</dbReference>
<sequence length="159" mass="16846">MNVQTDSHSEPAEATLQAQEKPGATPAQTPPPEDAATELGEAGMKALDAERRARRAAERELTSMRKQSEALAADVAEAKAKLADLEHSAQVSAWKRQVSADTGVPEDALRGESLEDLKSHAEVLAPLLSRPMVVPTAGRQPDTATADSGRLAVRQLFGS</sequence>
<evidence type="ECO:0000313" key="3">
    <source>
        <dbReference type="Proteomes" id="UP000617426"/>
    </source>
</evidence>